<feature type="domain" description="Glycoside hydrolase family 57 N-terminal" evidence="4">
    <location>
        <begin position="10"/>
        <end position="426"/>
    </location>
</feature>
<dbReference type="PANTHER" id="PTHR36306">
    <property type="entry name" value="ALPHA-AMYLASE-RELATED-RELATED"/>
    <property type="match status" value="1"/>
</dbReference>
<dbReference type="CDD" id="cd10796">
    <property type="entry name" value="GH57N_APU"/>
    <property type="match status" value="1"/>
</dbReference>
<dbReference type="AlphaFoldDB" id="I7ZHP4"/>
<comment type="caution">
    <text evidence="5">The sequence shown here is derived from an EMBL/GenBank/DDBJ whole genome shotgun (WGS) entry which is preliminary data.</text>
</comment>
<dbReference type="InterPro" id="IPR052046">
    <property type="entry name" value="GH57_Enzymes"/>
</dbReference>
<dbReference type="InterPro" id="IPR011330">
    <property type="entry name" value="Glyco_hydro/deAcase_b/a-brl"/>
</dbReference>
<evidence type="ECO:0000259" key="4">
    <source>
        <dbReference type="Pfam" id="PF03065"/>
    </source>
</evidence>
<proteinExistence type="inferred from homology"/>
<dbReference type="SUPFAM" id="SSF88713">
    <property type="entry name" value="Glycoside hydrolase/deacetylase"/>
    <property type="match status" value="1"/>
</dbReference>
<dbReference type="PATRIC" id="fig|1172194.4.peg.1346"/>
<dbReference type="Pfam" id="PF03065">
    <property type="entry name" value="Glyco_hydro_57"/>
    <property type="match status" value="1"/>
</dbReference>
<dbReference type="InterPro" id="IPR027291">
    <property type="entry name" value="Glyco_hydro_38_N_sf"/>
</dbReference>
<protein>
    <submittedName>
        <fullName evidence="5">Glycoside hydrolase family 57</fullName>
    </submittedName>
</protein>
<evidence type="ECO:0000256" key="3">
    <source>
        <dbReference type="RuleBase" id="RU361196"/>
    </source>
</evidence>
<evidence type="ECO:0000256" key="2">
    <source>
        <dbReference type="ARBA" id="ARBA00023277"/>
    </source>
</evidence>
<dbReference type="GO" id="GO:0016787">
    <property type="term" value="F:hydrolase activity"/>
    <property type="evidence" value="ECO:0007669"/>
    <property type="project" value="UniProtKB-KW"/>
</dbReference>
<evidence type="ECO:0000313" key="5">
    <source>
        <dbReference type="EMBL" id="EIT71262.1"/>
    </source>
</evidence>
<comment type="similarity">
    <text evidence="1 3">Belongs to the glycosyl hydrolase 57 family.</text>
</comment>
<dbReference type="Proteomes" id="UP000003704">
    <property type="component" value="Unassembled WGS sequence"/>
</dbReference>
<keyword evidence="2 3" id="KW-0119">Carbohydrate metabolism</keyword>
<keyword evidence="6" id="KW-1185">Reference proteome</keyword>
<dbReference type="RefSeq" id="WP_007184353.1">
    <property type="nucleotide sequence ID" value="NZ_AKGD01000001.1"/>
</dbReference>
<dbReference type="PANTHER" id="PTHR36306:SF1">
    <property type="entry name" value="ALPHA-AMYLASE-RELATED"/>
    <property type="match status" value="1"/>
</dbReference>
<organism evidence="5 6">
    <name type="scientific">Hydrocarboniphaga effusa AP103</name>
    <dbReference type="NCBI Taxonomy" id="1172194"/>
    <lineage>
        <taxon>Bacteria</taxon>
        <taxon>Pseudomonadati</taxon>
        <taxon>Pseudomonadota</taxon>
        <taxon>Gammaproteobacteria</taxon>
        <taxon>Nevskiales</taxon>
        <taxon>Nevskiaceae</taxon>
        <taxon>Hydrocarboniphaga</taxon>
    </lineage>
</organism>
<evidence type="ECO:0000256" key="1">
    <source>
        <dbReference type="ARBA" id="ARBA00006821"/>
    </source>
</evidence>
<dbReference type="InterPro" id="IPR004300">
    <property type="entry name" value="Glyco_hydro_57_N"/>
</dbReference>
<name>I7ZHP4_9GAMM</name>
<evidence type="ECO:0000313" key="6">
    <source>
        <dbReference type="Proteomes" id="UP000003704"/>
    </source>
</evidence>
<reference evidence="5 6" key="1">
    <citation type="journal article" date="2012" name="J. Bacteriol.">
        <title>Genome Sequence of n-Alkane-Degrading Hydrocarboniphaga effusa Strain AP103T (ATCC BAA-332T).</title>
        <authorList>
            <person name="Chang H.K."/>
            <person name="Zylstra G.J."/>
            <person name="Chae J.C."/>
        </authorList>
    </citation>
    <scope>NUCLEOTIDE SEQUENCE [LARGE SCALE GENOMIC DNA]</scope>
    <source>
        <strain evidence="5 6">AP103</strain>
    </source>
</reference>
<dbReference type="OrthoDB" id="9759321at2"/>
<dbReference type="EMBL" id="AKGD01000001">
    <property type="protein sequence ID" value="EIT71262.1"/>
    <property type="molecule type" value="Genomic_DNA"/>
</dbReference>
<dbReference type="Gene3D" id="3.20.110.10">
    <property type="entry name" value="Glycoside hydrolase 38, N terminal domain"/>
    <property type="match status" value="1"/>
</dbReference>
<sequence>MSDDRLRVVVGWHMHQPEYRDPATGVSALPWTYLHAIKDYADMAAHFEAEVSARGVVNFAPLLLEQLEARAQTIADFLARGAELKEPLLEALVAEHYPPDANTRAALIQAGLRSHKERLIARWAPYAALAKIAERIDQEHEFAAYLSDAYIADLLTWLHLAWMGETVRRDNAFVQQLAEQGRGYTLQQRRELLELIGQITAGIIPRYRKLAESGRVELTTTPYGHPIVPLLLDLQSAHEAMPGAPLPTSAAQYPGGIDRARWHFERGLQVFERCFGFRPEGCWPSEGSISEATLKLLPEFGFRWTASGGNVLHHSVLNAGLRSAPANAPVQFGDNPLACVFRDDELSDAVGFQYQTWHADDAVTHLLQRLESRAWQTPGGLLLIYLDGENAWEFYPHNAYWLLSTLYARIAAHPQLRLSTMSEALAGQARLSHLPRLTAGSWVYGTFSTWIGSADKNRGWDLLVHAKNAYDRVVASGRLSPAELTAIDRQLAVCEGSDWFWWLGDYNPDRAVSDFESLYRLHLRRLYEMLGEPPPAELAAVLSLGQGDPAAGGVMRAN</sequence>
<accession>I7ZHP4</accession>
<dbReference type="STRING" id="1172194.WQQ_13990"/>
<gene>
    <name evidence="5" type="ORF">WQQ_13990</name>
</gene>
<dbReference type="GO" id="GO:0005975">
    <property type="term" value="P:carbohydrate metabolic process"/>
    <property type="evidence" value="ECO:0007669"/>
    <property type="project" value="InterPro"/>
</dbReference>
<keyword evidence="5" id="KW-0378">Hydrolase</keyword>